<reference evidence="2 3" key="1">
    <citation type="journal article" date="2011" name="BMC Genomics">
        <title>Genomic insights into an obligate epibiotic bacterial predator: Micavibrio aeruginosavorus ARL-13.</title>
        <authorList>
            <person name="Wang Z."/>
            <person name="Kadouri D."/>
            <person name="Wu M."/>
        </authorList>
    </citation>
    <scope>NUCLEOTIDE SEQUENCE [LARGE SCALE GENOMIC DNA]</scope>
    <source>
        <strain evidence="2 3">ARL-13</strain>
    </source>
</reference>
<protein>
    <submittedName>
        <fullName evidence="2">Uncharacterized protein</fullName>
    </submittedName>
</protein>
<evidence type="ECO:0000313" key="2">
    <source>
        <dbReference type="EMBL" id="AEP10547.1"/>
    </source>
</evidence>
<accession>G2KS39</accession>
<dbReference type="KEGG" id="mai:MICA_2244"/>
<evidence type="ECO:0000313" key="3">
    <source>
        <dbReference type="Proteomes" id="UP000009286"/>
    </source>
</evidence>
<dbReference type="RefSeq" id="WP_014103770.1">
    <property type="nucleotide sequence ID" value="NC_016026.1"/>
</dbReference>
<dbReference type="AlphaFoldDB" id="G2KS39"/>
<dbReference type="STRING" id="856793.MICA_2244"/>
<name>G2KS39_MICAA</name>
<keyword evidence="3" id="KW-1185">Reference proteome</keyword>
<dbReference type="OrthoDB" id="9801841at2"/>
<organism evidence="2 3">
    <name type="scientific">Micavibrio aeruginosavorus (strain ARL-13)</name>
    <dbReference type="NCBI Taxonomy" id="856793"/>
    <lineage>
        <taxon>Bacteria</taxon>
        <taxon>Pseudomonadati</taxon>
        <taxon>Bdellovibrionota</taxon>
        <taxon>Bdellovibrionia</taxon>
        <taxon>Bdellovibrionales</taxon>
        <taxon>Pseudobdellovibrionaceae</taxon>
        <taxon>Micavibrio</taxon>
    </lineage>
</organism>
<feature type="compositionally biased region" description="Low complexity" evidence="1">
    <location>
        <begin position="434"/>
        <end position="450"/>
    </location>
</feature>
<sequence>MAKLTPITSPDGHRLLATPETLAALGDIAEHLPDVAGGNVIILTQNDAMPAPDKITIEDGLSGVKMYADGLQDLMKDEGLSLIDPGEFPEEDYFIALGDAMNQNGNYGAVSFAFEKDSEHYHIILAPQLPVPLDIYYNLSENGSVLAGPSEMDQKSATAMVLAHEAGHIYAYNQSRFTEIQLESEVQADQQGFYGYDLMRDRGLDIHPDGVAITQALRDIAVINTLHDDFANAAKPALHLHDHDTGLLAAGDHDSTASFQDHAESIDRFFRQTNAMIGAAYQGSYAAILSDPSMGAEERKDLKNDKALMVATYHPFDPDIAHAITLRHQEQSQTADTLTKPFSHADNIHLGAEIGGNYPETQYAFARAMRDSGLYDDDPLQKAYADRYLAAFEKLNPEQAAEGAAMAGPLGQQMAEHQDVLNTNTPASTEPAHTRPYATTAPAPAQPGGL</sequence>
<feature type="region of interest" description="Disordered" evidence="1">
    <location>
        <begin position="423"/>
        <end position="450"/>
    </location>
</feature>
<proteinExistence type="predicted"/>
<dbReference type="EMBL" id="CP002382">
    <property type="protein sequence ID" value="AEP10547.1"/>
    <property type="molecule type" value="Genomic_DNA"/>
</dbReference>
<gene>
    <name evidence="2" type="ordered locus">MICA_2244</name>
</gene>
<dbReference type="Proteomes" id="UP000009286">
    <property type="component" value="Chromosome"/>
</dbReference>
<evidence type="ECO:0000256" key="1">
    <source>
        <dbReference type="SAM" id="MobiDB-lite"/>
    </source>
</evidence>
<dbReference type="HOGENOM" id="CLU_606642_0_0_5"/>